<evidence type="ECO:0000256" key="2">
    <source>
        <dbReference type="ARBA" id="ARBA00023012"/>
    </source>
</evidence>
<dbReference type="InterPro" id="IPR001789">
    <property type="entry name" value="Sig_transdc_resp-reg_receiver"/>
</dbReference>
<dbReference type="PROSITE" id="PS51755">
    <property type="entry name" value="OMPR_PHOB"/>
    <property type="match status" value="1"/>
</dbReference>
<dbReference type="InterPro" id="IPR011006">
    <property type="entry name" value="CheY-like_superfamily"/>
</dbReference>
<evidence type="ECO:0000256" key="6">
    <source>
        <dbReference type="PROSITE-ProRule" id="PRU00169"/>
    </source>
</evidence>
<feature type="DNA-binding region" description="OmpR/PhoB-type" evidence="7">
    <location>
        <begin position="132"/>
        <end position="232"/>
    </location>
</feature>
<dbReference type="HOGENOM" id="CLU_000445_30_3_7"/>
<dbReference type="SMART" id="SM00862">
    <property type="entry name" value="Trans_reg_C"/>
    <property type="match status" value="1"/>
</dbReference>
<dbReference type="GO" id="GO:0006355">
    <property type="term" value="P:regulation of DNA-templated transcription"/>
    <property type="evidence" value="ECO:0007669"/>
    <property type="project" value="InterPro"/>
</dbReference>
<dbReference type="GO" id="GO:0032993">
    <property type="term" value="C:protein-DNA complex"/>
    <property type="evidence" value="ECO:0007669"/>
    <property type="project" value="TreeGrafter"/>
</dbReference>
<dbReference type="SMART" id="SM00448">
    <property type="entry name" value="REC"/>
    <property type="match status" value="1"/>
</dbReference>
<evidence type="ECO:0000259" key="8">
    <source>
        <dbReference type="PROSITE" id="PS50110"/>
    </source>
</evidence>
<accession>D6Z436</accession>
<dbReference type="InterPro" id="IPR036388">
    <property type="entry name" value="WH-like_DNA-bd_sf"/>
</dbReference>
<gene>
    <name evidence="10" type="ordered locus">DaAHT2_1616</name>
</gene>
<organism evidence="10 11">
    <name type="scientific">Desulfurivibrio alkaliphilus (strain DSM 19089 / UNIQEM U267 / AHT2)</name>
    <dbReference type="NCBI Taxonomy" id="589865"/>
    <lineage>
        <taxon>Bacteria</taxon>
        <taxon>Pseudomonadati</taxon>
        <taxon>Thermodesulfobacteriota</taxon>
        <taxon>Desulfobulbia</taxon>
        <taxon>Desulfobulbales</taxon>
        <taxon>Desulfobulbaceae</taxon>
        <taxon>Desulfurivibrio</taxon>
    </lineage>
</organism>
<evidence type="ECO:0000256" key="1">
    <source>
        <dbReference type="ARBA" id="ARBA00022553"/>
    </source>
</evidence>
<keyword evidence="11" id="KW-1185">Reference proteome</keyword>
<name>D6Z436_DESAT</name>
<dbReference type="SUPFAM" id="SSF46894">
    <property type="entry name" value="C-terminal effector domain of the bipartite response regulators"/>
    <property type="match status" value="1"/>
</dbReference>
<evidence type="ECO:0000313" key="10">
    <source>
        <dbReference type="EMBL" id="ADH86311.1"/>
    </source>
</evidence>
<evidence type="ECO:0000256" key="3">
    <source>
        <dbReference type="ARBA" id="ARBA00023015"/>
    </source>
</evidence>
<dbReference type="InParanoid" id="D6Z436"/>
<dbReference type="RefSeq" id="WP_013163838.1">
    <property type="nucleotide sequence ID" value="NC_014216.1"/>
</dbReference>
<keyword evidence="2" id="KW-0902">Two-component regulatory system</keyword>
<dbReference type="GO" id="GO:0000976">
    <property type="term" value="F:transcription cis-regulatory region binding"/>
    <property type="evidence" value="ECO:0007669"/>
    <property type="project" value="TreeGrafter"/>
</dbReference>
<sequence>MSKPQILVVDDDLTMLSLCRSVIERQGWSVDCARNKQQAEEMVGERQFDLVVLDLNLPDGDGLDIGRRLQQQGVSFLLMTARSDPQERLTGFEIGAADYLVKPFHPNELIYRIKRALPQPAEARPSTPDNPDALYRLGPWQVDLDRHLLINIDGRREELTLGESKLLAMLIDARGRVVSRERILQAVARSEGEGHYRTVDVLVSRLRKKIEEDPRKPALIFTAFGMGYRLGG</sequence>
<dbReference type="PANTHER" id="PTHR48111">
    <property type="entry name" value="REGULATOR OF RPOS"/>
    <property type="match status" value="1"/>
</dbReference>
<keyword evidence="4 7" id="KW-0238">DNA-binding</keyword>
<dbReference type="KEGG" id="dak:DaAHT2_1616"/>
<dbReference type="eggNOG" id="COG0745">
    <property type="taxonomic scope" value="Bacteria"/>
</dbReference>
<keyword evidence="3" id="KW-0805">Transcription regulation</keyword>
<dbReference type="SUPFAM" id="SSF52172">
    <property type="entry name" value="CheY-like"/>
    <property type="match status" value="1"/>
</dbReference>
<dbReference type="Gene3D" id="1.10.10.10">
    <property type="entry name" value="Winged helix-like DNA-binding domain superfamily/Winged helix DNA-binding domain"/>
    <property type="match status" value="1"/>
</dbReference>
<dbReference type="STRING" id="589865.DaAHT2_1616"/>
<dbReference type="PROSITE" id="PS50110">
    <property type="entry name" value="RESPONSE_REGULATORY"/>
    <property type="match status" value="1"/>
</dbReference>
<feature type="modified residue" description="4-aspartylphosphate" evidence="6">
    <location>
        <position position="54"/>
    </location>
</feature>
<feature type="domain" description="OmpR/PhoB-type" evidence="9">
    <location>
        <begin position="132"/>
        <end position="232"/>
    </location>
</feature>
<dbReference type="InterPro" id="IPR039420">
    <property type="entry name" value="WalR-like"/>
</dbReference>
<keyword evidence="5" id="KW-0804">Transcription</keyword>
<evidence type="ECO:0000259" key="9">
    <source>
        <dbReference type="PROSITE" id="PS51755"/>
    </source>
</evidence>
<dbReference type="GO" id="GO:0005829">
    <property type="term" value="C:cytosol"/>
    <property type="evidence" value="ECO:0007669"/>
    <property type="project" value="TreeGrafter"/>
</dbReference>
<evidence type="ECO:0000256" key="5">
    <source>
        <dbReference type="ARBA" id="ARBA00023163"/>
    </source>
</evidence>
<protein>
    <submittedName>
        <fullName evidence="10">Two component transcriptional regulator, winged helix family</fullName>
    </submittedName>
</protein>
<dbReference type="EMBL" id="CP001940">
    <property type="protein sequence ID" value="ADH86311.1"/>
    <property type="molecule type" value="Genomic_DNA"/>
</dbReference>
<dbReference type="Pfam" id="PF00072">
    <property type="entry name" value="Response_reg"/>
    <property type="match status" value="1"/>
</dbReference>
<dbReference type="GO" id="GO:0000156">
    <property type="term" value="F:phosphorelay response regulator activity"/>
    <property type="evidence" value="ECO:0007669"/>
    <property type="project" value="TreeGrafter"/>
</dbReference>
<dbReference type="Gene3D" id="3.40.50.2300">
    <property type="match status" value="1"/>
</dbReference>
<dbReference type="AlphaFoldDB" id="D6Z436"/>
<proteinExistence type="predicted"/>
<evidence type="ECO:0000256" key="4">
    <source>
        <dbReference type="ARBA" id="ARBA00023125"/>
    </source>
</evidence>
<dbReference type="PANTHER" id="PTHR48111:SF1">
    <property type="entry name" value="TWO-COMPONENT RESPONSE REGULATOR ORR33"/>
    <property type="match status" value="1"/>
</dbReference>
<dbReference type="InterPro" id="IPR016032">
    <property type="entry name" value="Sig_transdc_resp-reg_C-effctor"/>
</dbReference>
<evidence type="ECO:0000313" key="11">
    <source>
        <dbReference type="Proteomes" id="UP000001508"/>
    </source>
</evidence>
<dbReference type="OrthoDB" id="9793321at2"/>
<keyword evidence="1 6" id="KW-0597">Phosphoprotein</keyword>
<dbReference type="Pfam" id="PF00486">
    <property type="entry name" value="Trans_reg_C"/>
    <property type="match status" value="1"/>
</dbReference>
<dbReference type="Proteomes" id="UP000001508">
    <property type="component" value="Chromosome"/>
</dbReference>
<feature type="domain" description="Response regulatory" evidence="8">
    <location>
        <begin position="5"/>
        <end position="117"/>
    </location>
</feature>
<evidence type="ECO:0000256" key="7">
    <source>
        <dbReference type="PROSITE-ProRule" id="PRU01091"/>
    </source>
</evidence>
<reference evidence="11" key="1">
    <citation type="submission" date="2010-02" db="EMBL/GenBank/DDBJ databases">
        <title>Complete sequence of Desulfurivibrio alkaliphilus AHT2.</title>
        <authorList>
            <consortium name="US DOE Joint Genome Institute"/>
            <person name="Pitluck S."/>
            <person name="Chertkov O."/>
            <person name="Detter J.C."/>
            <person name="Han C."/>
            <person name="Tapia R."/>
            <person name="Larimer F."/>
            <person name="Land M."/>
            <person name="Hauser L."/>
            <person name="Kyrpides N."/>
            <person name="Mikhailova N."/>
            <person name="Sorokin D.Y."/>
            <person name="Muyzer G."/>
            <person name="Woyke T."/>
        </authorList>
    </citation>
    <scope>NUCLEOTIDE SEQUENCE [LARGE SCALE GENOMIC DNA]</scope>
    <source>
        <strain evidence="11">DSM 19089 / UNIQEM U267 / AHT2</strain>
    </source>
</reference>
<dbReference type="CDD" id="cd00383">
    <property type="entry name" value="trans_reg_C"/>
    <property type="match status" value="1"/>
</dbReference>
<dbReference type="FunCoup" id="D6Z436">
    <property type="interactions" value="226"/>
</dbReference>
<dbReference type="InterPro" id="IPR001867">
    <property type="entry name" value="OmpR/PhoB-type_DNA-bd"/>
</dbReference>